<dbReference type="GO" id="GO:0000156">
    <property type="term" value="F:phosphorelay response regulator activity"/>
    <property type="evidence" value="ECO:0007669"/>
    <property type="project" value="TreeGrafter"/>
</dbReference>
<dbReference type="PROSITE" id="PS50110">
    <property type="entry name" value="RESPONSE_REGULATORY"/>
    <property type="match status" value="1"/>
</dbReference>
<evidence type="ECO:0000313" key="11">
    <source>
        <dbReference type="Proteomes" id="UP000632659"/>
    </source>
</evidence>
<dbReference type="Gene3D" id="1.10.10.10">
    <property type="entry name" value="Winged helix-like DNA-binding domain superfamily/Winged helix DNA-binding domain"/>
    <property type="match status" value="1"/>
</dbReference>
<dbReference type="Pfam" id="PF00072">
    <property type="entry name" value="Response_reg"/>
    <property type="match status" value="1"/>
</dbReference>
<evidence type="ECO:0000256" key="6">
    <source>
        <dbReference type="PROSITE-ProRule" id="PRU00169"/>
    </source>
</evidence>
<evidence type="ECO:0000259" key="8">
    <source>
        <dbReference type="PROSITE" id="PS50110"/>
    </source>
</evidence>
<keyword evidence="6" id="KW-0597">Phosphoprotein</keyword>
<dbReference type="SMART" id="SM00862">
    <property type="entry name" value="Trans_reg_C"/>
    <property type="match status" value="1"/>
</dbReference>
<dbReference type="GO" id="GO:0000976">
    <property type="term" value="F:transcription cis-regulatory region binding"/>
    <property type="evidence" value="ECO:0007669"/>
    <property type="project" value="TreeGrafter"/>
</dbReference>
<dbReference type="AlphaFoldDB" id="A0A8J6TYE0"/>
<organism evidence="10 11">
    <name type="scientific">Massiliimalia timonensis</name>
    <dbReference type="NCBI Taxonomy" id="1987501"/>
    <lineage>
        <taxon>Bacteria</taxon>
        <taxon>Bacillati</taxon>
        <taxon>Bacillota</taxon>
        <taxon>Clostridia</taxon>
        <taxon>Eubacteriales</taxon>
        <taxon>Oscillospiraceae</taxon>
        <taxon>Massiliimalia</taxon>
    </lineage>
</organism>
<dbReference type="CDD" id="cd17574">
    <property type="entry name" value="REC_OmpR"/>
    <property type="match status" value="1"/>
</dbReference>
<dbReference type="InterPro" id="IPR001789">
    <property type="entry name" value="Sig_transdc_resp-reg_receiver"/>
</dbReference>
<feature type="modified residue" description="4-aspartylphosphate" evidence="6">
    <location>
        <position position="52"/>
    </location>
</feature>
<dbReference type="CDD" id="cd00383">
    <property type="entry name" value="trans_reg_C"/>
    <property type="match status" value="1"/>
</dbReference>
<dbReference type="PANTHER" id="PTHR48111">
    <property type="entry name" value="REGULATOR OF RPOS"/>
    <property type="match status" value="1"/>
</dbReference>
<dbReference type="InterPro" id="IPR036388">
    <property type="entry name" value="WH-like_DNA-bd_sf"/>
</dbReference>
<evidence type="ECO:0000256" key="4">
    <source>
        <dbReference type="ARBA" id="ARBA00023163"/>
    </source>
</evidence>
<feature type="DNA-binding region" description="OmpR/PhoB-type" evidence="7">
    <location>
        <begin position="123"/>
        <end position="221"/>
    </location>
</feature>
<dbReference type="EMBL" id="JACRTL010000001">
    <property type="protein sequence ID" value="MBC8609702.1"/>
    <property type="molecule type" value="Genomic_DNA"/>
</dbReference>
<evidence type="ECO:0000256" key="5">
    <source>
        <dbReference type="ARBA" id="ARBA00024867"/>
    </source>
</evidence>
<keyword evidence="3 7" id="KW-0238">DNA-binding</keyword>
<dbReference type="InterPro" id="IPR001867">
    <property type="entry name" value="OmpR/PhoB-type_DNA-bd"/>
</dbReference>
<keyword evidence="2" id="KW-0805">Transcription regulation</keyword>
<dbReference type="Proteomes" id="UP000632659">
    <property type="component" value="Unassembled WGS sequence"/>
</dbReference>
<evidence type="ECO:0000256" key="7">
    <source>
        <dbReference type="PROSITE-ProRule" id="PRU01091"/>
    </source>
</evidence>
<dbReference type="Gene3D" id="3.40.50.2300">
    <property type="match status" value="1"/>
</dbReference>
<dbReference type="Pfam" id="PF00486">
    <property type="entry name" value="Trans_reg_C"/>
    <property type="match status" value="1"/>
</dbReference>
<keyword evidence="11" id="KW-1185">Reference proteome</keyword>
<proteinExistence type="predicted"/>
<dbReference type="SUPFAM" id="SSF52172">
    <property type="entry name" value="CheY-like"/>
    <property type="match status" value="1"/>
</dbReference>
<comment type="caution">
    <text evidence="10">The sequence shown here is derived from an EMBL/GenBank/DDBJ whole genome shotgun (WGS) entry which is preliminary data.</text>
</comment>
<dbReference type="GO" id="GO:0006355">
    <property type="term" value="P:regulation of DNA-templated transcription"/>
    <property type="evidence" value="ECO:0007669"/>
    <property type="project" value="InterPro"/>
</dbReference>
<sequence length="228" mass="25515">MKTIAVIDDDIYIGNMLEEVLINEGYRVLRAYSGTEAVLLLSTQTPDLVLLDLMLPGMDGEQVLSHIQGIPVIILSAKAEVDDKVRLLLVGAADYVTKPFQVKELLARITVQLRLHPKASSENSSISFGQIVLSPDTHNVTVQGRSVRLTRTEFAILKKLMQNPRQVITKTQLLDEISEDTPDCMESSLKVHISNLRRKLREADGKDHIESVWGIGFKMREEPIFPIS</sequence>
<evidence type="ECO:0000256" key="1">
    <source>
        <dbReference type="ARBA" id="ARBA00018672"/>
    </source>
</evidence>
<dbReference type="GO" id="GO:0032993">
    <property type="term" value="C:protein-DNA complex"/>
    <property type="evidence" value="ECO:0007669"/>
    <property type="project" value="TreeGrafter"/>
</dbReference>
<reference evidence="10" key="1">
    <citation type="submission" date="2020-08" db="EMBL/GenBank/DDBJ databases">
        <title>Genome public.</title>
        <authorList>
            <person name="Liu C."/>
            <person name="Sun Q."/>
        </authorList>
    </citation>
    <scope>NUCLEOTIDE SEQUENCE</scope>
    <source>
        <strain evidence="10">NSJ-15</strain>
    </source>
</reference>
<dbReference type="OrthoDB" id="1655504at2"/>
<dbReference type="PROSITE" id="PS51755">
    <property type="entry name" value="OMPR_PHOB"/>
    <property type="match status" value="1"/>
</dbReference>
<dbReference type="PANTHER" id="PTHR48111:SF2">
    <property type="entry name" value="RESPONSE REGULATOR SAER"/>
    <property type="match status" value="1"/>
</dbReference>
<dbReference type="SMART" id="SM00448">
    <property type="entry name" value="REC"/>
    <property type="match status" value="1"/>
</dbReference>
<evidence type="ECO:0000259" key="9">
    <source>
        <dbReference type="PROSITE" id="PS51755"/>
    </source>
</evidence>
<gene>
    <name evidence="10" type="ORF">H8702_01025</name>
</gene>
<dbReference type="InterPro" id="IPR011006">
    <property type="entry name" value="CheY-like_superfamily"/>
</dbReference>
<dbReference type="RefSeq" id="WP_093988140.1">
    <property type="nucleotide sequence ID" value="NZ_FYDD01000003.1"/>
</dbReference>
<dbReference type="GO" id="GO:0005829">
    <property type="term" value="C:cytosol"/>
    <property type="evidence" value="ECO:0007669"/>
    <property type="project" value="TreeGrafter"/>
</dbReference>
<feature type="domain" description="OmpR/PhoB-type" evidence="9">
    <location>
        <begin position="123"/>
        <end position="221"/>
    </location>
</feature>
<evidence type="ECO:0000313" key="10">
    <source>
        <dbReference type="EMBL" id="MBC8609702.1"/>
    </source>
</evidence>
<protein>
    <recommendedName>
        <fullName evidence="1">Stage 0 sporulation protein A homolog</fullName>
    </recommendedName>
</protein>
<accession>A0A8J6TYE0</accession>
<keyword evidence="4" id="KW-0804">Transcription</keyword>
<feature type="domain" description="Response regulatory" evidence="8">
    <location>
        <begin position="3"/>
        <end position="113"/>
    </location>
</feature>
<evidence type="ECO:0000256" key="3">
    <source>
        <dbReference type="ARBA" id="ARBA00023125"/>
    </source>
</evidence>
<comment type="function">
    <text evidence="5">May play the central regulatory role in sporulation. It may be an element of the effector pathway responsible for the activation of sporulation genes in response to nutritional stress. Spo0A may act in concert with spo0H (a sigma factor) to control the expression of some genes that are critical to the sporulation process.</text>
</comment>
<name>A0A8J6TYE0_9FIRM</name>
<evidence type="ECO:0000256" key="2">
    <source>
        <dbReference type="ARBA" id="ARBA00023015"/>
    </source>
</evidence>
<dbReference type="InterPro" id="IPR039420">
    <property type="entry name" value="WalR-like"/>
</dbReference>